<dbReference type="OrthoDB" id="6865644at2"/>
<protein>
    <submittedName>
        <fullName evidence="1">Uncharacterized protein</fullName>
    </submittedName>
</protein>
<keyword evidence="2" id="KW-1185">Reference proteome</keyword>
<dbReference type="EMBL" id="SACM01000001">
    <property type="protein sequence ID" value="RVT88633.1"/>
    <property type="molecule type" value="Genomic_DNA"/>
</dbReference>
<name>A0A3S2UIK4_9BURK</name>
<dbReference type="AlphaFoldDB" id="A0A3S2UIK4"/>
<reference evidence="1 2" key="1">
    <citation type="submission" date="2019-01" db="EMBL/GenBank/DDBJ databases">
        <authorList>
            <person name="Chen W.-M."/>
        </authorList>
    </citation>
    <scope>NUCLEOTIDE SEQUENCE [LARGE SCALE GENOMIC DNA]</scope>
    <source>
        <strain evidence="1 2">CCP-18</strain>
    </source>
</reference>
<gene>
    <name evidence="1" type="ORF">EOD73_06600</name>
</gene>
<dbReference type="RefSeq" id="WP_127682004.1">
    <property type="nucleotide sequence ID" value="NZ_SACM01000001.1"/>
</dbReference>
<accession>A0A3S2UIK4</accession>
<sequence>MTSPSGHESALKAVRDTTWVMVSSPSASEDEIVNRLIGLGYSATGAEKLNAFVPSAFAWVLLRRLGVGSFPSHYIALDADGTEVSIPVAREHYFTAALQLAFETLEHGWSDDLPREAFEAVIARSAEMNAANKALNEGASIAGAALQPLRVFRFSANEASNG</sequence>
<organism evidence="1 2">
    <name type="scientific">Inhella crocodyli</name>
    <dbReference type="NCBI Taxonomy" id="2499851"/>
    <lineage>
        <taxon>Bacteria</taxon>
        <taxon>Pseudomonadati</taxon>
        <taxon>Pseudomonadota</taxon>
        <taxon>Betaproteobacteria</taxon>
        <taxon>Burkholderiales</taxon>
        <taxon>Sphaerotilaceae</taxon>
        <taxon>Inhella</taxon>
    </lineage>
</organism>
<evidence type="ECO:0000313" key="2">
    <source>
        <dbReference type="Proteomes" id="UP000288587"/>
    </source>
</evidence>
<proteinExistence type="predicted"/>
<comment type="caution">
    <text evidence="1">The sequence shown here is derived from an EMBL/GenBank/DDBJ whole genome shotgun (WGS) entry which is preliminary data.</text>
</comment>
<dbReference type="Proteomes" id="UP000288587">
    <property type="component" value="Unassembled WGS sequence"/>
</dbReference>
<evidence type="ECO:0000313" key="1">
    <source>
        <dbReference type="EMBL" id="RVT88633.1"/>
    </source>
</evidence>